<accession>A0A963YNS0</accession>
<organism evidence="1 2">
    <name type="scientific">Acidisoma silvae</name>
    <dbReference type="NCBI Taxonomy" id="2802396"/>
    <lineage>
        <taxon>Bacteria</taxon>
        <taxon>Pseudomonadati</taxon>
        <taxon>Pseudomonadota</taxon>
        <taxon>Alphaproteobacteria</taxon>
        <taxon>Acetobacterales</taxon>
        <taxon>Acidocellaceae</taxon>
        <taxon>Acidisoma</taxon>
    </lineage>
</organism>
<dbReference type="RefSeq" id="WP_227319756.1">
    <property type="nucleotide sequence ID" value="NZ_JAESVB010000001.1"/>
</dbReference>
<proteinExistence type="predicted"/>
<evidence type="ECO:0000313" key="1">
    <source>
        <dbReference type="EMBL" id="MCB8874102.1"/>
    </source>
</evidence>
<name>A0A963YNS0_9PROT</name>
<keyword evidence="2" id="KW-1185">Reference proteome</keyword>
<sequence>MADPAPKSVFDLEEDTALEARLDAEAEAEIAAGNTVPHHKVRVWLKDLAEGRKSSPPKR</sequence>
<reference evidence="1" key="2">
    <citation type="submission" date="2021-01" db="EMBL/GenBank/DDBJ databases">
        <authorList>
            <person name="Mieszkin S."/>
            <person name="Pouder E."/>
            <person name="Alain K."/>
        </authorList>
    </citation>
    <scope>NUCLEOTIDE SEQUENCE</scope>
    <source>
        <strain evidence="1">HW T2.11</strain>
    </source>
</reference>
<dbReference type="EMBL" id="JAESVB010000001">
    <property type="protein sequence ID" value="MCB8874102.1"/>
    <property type="molecule type" value="Genomic_DNA"/>
</dbReference>
<evidence type="ECO:0008006" key="3">
    <source>
        <dbReference type="Google" id="ProtNLM"/>
    </source>
</evidence>
<dbReference type="Proteomes" id="UP000708298">
    <property type="component" value="Unassembled WGS sequence"/>
</dbReference>
<protein>
    <recommendedName>
        <fullName evidence="3">CopG family transcriptional regulator</fullName>
    </recommendedName>
</protein>
<comment type="caution">
    <text evidence="1">The sequence shown here is derived from an EMBL/GenBank/DDBJ whole genome shotgun (WGS) entry which is preliminary data.</text>
</comment>
<evidence type="ECO:0000313" key="2">
    <source>
        <dbReference type="Proteomes" id="UP000708298"/>
    </source>
</evidence>
<dbReference type="AlphaFoldDB" id="A0A963YNS0"/>
<gene>
    <name evidence="1" type="ORF">ASILVAE211_02825</name>
</gene>
<reference evidence="1" key="1">
    <citation type="journal article" date="2021" name="Microorganisms">
        <title>Acidisoma silvae sp. nov. and Acidisomacellulosilytica sp. nov., Two Acidophilic Bacteria Isolated from Decaying Wood, Hydrolyzing Cellulose and Producing Poly-3-hydroxybutyrate.</title>
        <authorList>
            <person name="Mieszkin S."/>
            <person name="Pouder E."/>
            <person name="Uroz S."/>
            <person name="Simon-Colin C."/>
            <person name="Alain K."/>
        </authorList>
    </citation>
    <scope>NUCLEOTIDE SEQUENCE</scope>
    <source>
        <strain evidence="1">HW T2.11</strain>
    </source>
</reference>